<accession>A0ABN9YFG6</accession>
<evidence type="ECO:0000313" key="2">
    <source>
        <dbReference type="Proteomes" id="UP001189429"/>
    </source>
</evidence>
<dbReference type="EMBL" id="CAUYUJ010022369">
    <property type="protein sequence ID" value="CAK0910299.1"/>
    <property type="molecule type" value="Genomic_DNA"/>
</dbReference>
<sequence>VKSQADKWLDHFNARHNPSGNFWVDSKKRPADFAAEGDEAVTLPKLSPEDPETIEELEKGAAGQGLKKGLSTLQTGLLVAKTTEGAVYLYAEDADMVARKDTPLYGWGPGKWLVDKELKAAEDKTASAPTLAPFMCNDTREEIRFYGKPPFTDAAFSSSPQPLRQFLQYLEKTHNVTEHTLVNHTVERTDGGANSNPDYIVKQVLPCKFLPSSKDDKNWCVAVTHAKIAASERVRAMVDIECQ</sequence>
<evidence type="ECO:0000313" key="1">
    <source>
        <dbReference type="EMBL" id="CAK0910299.1"/>
    </source>
</evidence>
<gene>
    <name evidence="1" type="ORF">PCOR1329_LOCUS84514</name>
</gene>
<organism evidence="1 2">
    <name type="scientific">Prorocentrum cordatum</name>
    <dbReference type="NCBI Taxonomy" id="2364126"/>
    <lineage>
        <taxon>Eukaryota</taxon>
        <taxon>Sar</taxon>
        <taxon>Alveolata</taxon>
        <taxon>Dinophyceae</taxon>
        <taxon>Prorocentrales</taxon>
        <taxon>Prorocentraceae</taxon>
        <taxon>Prorocentrum</taxon>
    </lineage>
</organism>
<feature type="non-terminal residue" evidence="1">
    <location>
        <position position="1"/>
    </location>
</feature>
<protein>
    <submittedName>
        <fullName evidence="1">Uncharacterized protein</fullName>
    </submittedName>
</protein>
<reference evidence="1" key="1">
    <citation type="submission" date="2023-10" db="EMBL/GenBank/DDBJ databases">
        <authorList>
            <person name="Chen Y."/>
            <person name="Shah S."/>
            <person name="Dougan E. K."/>
            <person name="Thang M."/>
            <person name="Chan C."/>
        </authorList>
    </citation>
    <scope>NUCLEOTIDE SEQUENCE [LARGE SCALE GENOMIC DNA]</scope>
</reference>
<keyword evidence="2" id="KW-1185">Reference proteome</keyword>
<proteinExistence type="predicted"/>
<name>A0ABN9YFG6_9DINO</name>
<feature type="non-terminal residue" evidence="1">
    <location>
        <position position="243"/>
    </location>
</feature>
<dbReference type="Proteomes" id="UP001189429">
    <property type="component" value="Unassembled WGS sequence"/>
</dbReference>
<comment type="caution">
    <text evidence="1">The sequence shown here is derived from an EMBL/GenBank/DDBJ whole genome shotgun (WGS) entry which is preliminary data.</text>
</comment>